<comment type="caution">
    <text evidence="1">The sequence shown here is derived from an EMBL/GenBank/DDBJ whole genome shotgun (WGS) entry which is preliminary data.</text>
</comment>
<accession>A0A9R1WB16</accession>
<gene>
    <name evidence="1" type="ORF">LSAT_V11C200059390</name>
</gene>
<reference evidence="1 2" key="1">
    <citation type="journal article" date="2017" name="Nat. Commun.">
        <title>Genome assembly with in vitro proximity ligation data and whole-genome triplication in lettuce.</title>
        <authorList>
            <person name="Reyes-Chin-Wo S."/>
            <person name="Wang Z."/>
            <person name="Yang X."/>
            <person name="Kozik A."/>
            <person name="Arikit S."/>
            <person name="Song C."/>
            <person name="Xia L."/>
            <person name="Froenicke L."/>
            <person name="Lavelle D.O."/>
            <person name="Truco M.J."/>
            <person name="Xia R."/>
            <person name="Zhu S."/>
            <person name="Xu C."/>
            <person name="Xu H."/>
            <person name="Xu X."/>
            <person name="Cox K."/>
            <person name="Korf I."/>
            <person name="Meyers B.C."/>
            <person name="Michelmore R.W."/>
        </authorList>
    </citation>
    <scope>NUCLEOTIDE SEQUENCE [LARGE SCALE GENOMIC DNA]</scope>
    <source>
        <strain evidence="2">cv. Salinas</strain>
        <tissue evidence="1">Seedlings</tissue>
    </source>
</reference>
<evidence type="ECO:0000313" key="1">
    <source>
        <dbReference type="EMBL" id="KAJ0221810.1"/>
    </source>
</evidence>
<organism evidence="1 2">
    <name type="scientific">Lactuca sativa</name>
    <name type="common">Garden lettuce</name>
    <dbReference type="NCBI Taxonomy" id="4236"/>
    <lineage>
        <taxon>Eukaryota</taxon>
        <taxon>Viridiplantae</taxon>
        <taxon>Streptophyta</taxon>
        <taxon>Embryophyta</taxon>
        <taxon>Tracheophyta</taxon>
        <taxon>Spermatophyta</taxon>
        <taxon>Magnoliopsida</taxon>
        <taxon>eudicotyledons</taxon>
        <taxon>Gunneridae</taxon>
        <taxon>Pentapetalae</taxon>
        <taxon>asterids</taxon>
        <taxon>campanulids</taxon>
        <taxon>Asterales</taxon>
        <taxon>Asteraceae</taxon>
        <taxon>Cichorioideae</taxon>
        <taxon>Cichorieae</taxon>
        <taxon>Lactucinae</taxon>
        <taxon>Lactuca</taxon>
    </lineage>
</organism>
<dbReference type="EMBL" id="NBSK02000002">
    <property type="protein sequence ID" value="KAJ0221810.1"/>
    <property type="molecule type" value="Genomic_DNA"/>
</dbReference>
<dbReference type="AlphaFoldDB" id="A0A9R1WB16"/>
<dbReference type="Proteomes" id="UP000235145">
    <property type="component" value="Unassembled WGS sequence"/>
</dbReference>
<sequence length="108" mass="12356">MVDQGSKPKMGFIYQVMVNANNEIKANLKDVQTWYELLHDIIDERWCNQLNMTLHVAGCYFKPVMQNNFQIIHVPRKNGSLVFNVDMLTKKGKVMLIGGIDLVLTCPS</sequence>
<keyword evidence="2" id="KW-1185">Reference proteome</keyword>
<evidence type="ECO:0000313" key="2">
    <source>
        <dbReference type="Proteomes" id="UP000235145"/>
    </source>
</evidence>
<name>A0A9R1WB16_LACSA</name>
<protein>
    <submittedName>
        <fullName evidence="1">Uncharacterized protein</fullName>
    </submittedName>
</protein>
<proteinExistence type="predicted"/>